<dbReference type="Pfam" id="PF01548">
    <property type="entry name" value="DEDD_Tnp_IS110"/>
    <property type="match status" value="1"/>
</dbReference>
<gene>
    <name evidence="3" type="ORF">J34TS1_64390</name>
</gene>
<dbReference type="PANTHER" id="PTHR33055">
    <property type="entry name" value="TRANSPOSASE FOR INSERTION SEQUENCE ELEMENT IS1111A"/>
    <property type="match status" value="1"/>
</dbReference>
<evidence type="ECO:0000313" key="3">
    <source>
        <dbReference type="EMBL" id="GIO51674.1"/>
    </source>
</evidence>
<dbReference type="InterPro" id="IPR002525">
    <property type="entry name" value="Transp_IS110-like_N"/>
</dbReference>
<proteinExistence type="predicted"/>
<organism evidence="3 4">
    <name type="scientific">Paenibacillus azoreducens</name>
    <dbReference type="NCBI Taxonomy" id="116718"/>
    <lineage>
        <taxon>Bacteria</taxon>
        <taxon>Bacillati</taxon>
        <taxon>Bacillota</taxon>
        <taxon>Bacilli</taxon>
        <taxon>Bacillales</taxon>
        <taxon>Paenibacillaceae</taxon>
        <taxon>Paenibacillus</taxon>
    </lineage>
</organism>
<dbReference type="InterPro" id="IPR003346">
    <property type="entry name" value="Transposase_20"/>
</dbReference>
<reference evidence="3 4" key="1">
    <citation type="submission" date="2021-03" db="EMBL/GenBank/DDBJ databases">
        <title>Antimicrobial resistance genes in bacteria isolated from Japanese honey, and their potential for conferring macrolide and lincosamide resistance in the American foulbrood pathogen Paenibacillus larvae.</title>
        <authorList>
            <person name="Okamoto M."/>
            <person name="Kumagai M."/>
            <person name="Kanamori H."/>
            <person name="Takamatsu D."/>
        </authorList>
    </citation>
    <scope>NUCLEOTIDE SEQUENCE [LARGE SCALE GENOMIC DNA]</scope>
    <source>
        <strain evidence="3 4">J34TS1</strain>
    </source>
</reference>
<dbReference type="GO" id="GO:0006313">
    <property type="term" value="P:DNA transposition"/>
    <property type="evidence" value="ECO:0007669"/>
    <property type="project" value="InterPro"/>
</dbReference>
<dbReference type="InterPro" id="IPR047650">
    <property type="entry name" value="Transpos_IS110"/>
</dbReference>
<name>A0A919YJJ5_9BACL</name>
<dbReference type="Pfam" id="PF02371">
    <property type="entry name" value="Transposase_20"/>
    <property type="match status" value="1"/>
</dbReference>
<dbReference type="NCBIfam" id="NF033542">
    <property type="entry name" value="transpos_IS110"/>
    <property type="match status" value="1"/>
</dbReference>
<keyword evidence="4" id="KW-1185">Reference proteome</keyword>
<evidence type="ECO:0000313" key="4">
    <source>
        <dbReference type="Proteomes" id="UP000682811"/>
    </source>
</evidence>
<dbReference type="PANTHER" id="PTHR33055:SF15">
    <property type="entry name" value="TRANSPOSASE-RELATED"/>
    <property type="match status" value="1"/>
</dbReference>
<dbReference type="GO" id="GO:0004803">
    <property type="term" value="F:transposase activity"/>
    <property type="evidence" value="ECO:0007669"/>
    <property type="project" value="InterPro"/>
</dbReference>
<feature type="domain" description="Transposase IS110-like N-terminal" evidence="1">
    <location>
        <begin position="9"/>
        <end position="151"/>
    </location>
</feature>
<feature type="domain" description="Transposase IS116/IS110/IS902 C-terminal" evidence="2">
    <location>
        <begin position="249"/>
        <end position="334"/>
    </location>
</feature>
<dbReference type="Proteomes" id="UP000682811">
    <property type="component" value="Unassembled WGS sequence"/>
</dbReference>
<sequence>MEVLIERCCGLDVHKKSITACIITPQGKEIRTFATMTRNLIELVDWVKQHRCTHVAMESTGDYWKPIYNLLELEELKPMVVNAQHIKSVPGRKTDVKDAEWIAKLLRHGLVQGSYIPDRDQRELREVIRYRRSIIEERTREANRLQKVLEGGNIKLSSVASNVLGVSGRNMLEAIINGETDVSVLADFAQKKLKLKKEQLKLALEGRLGPHQLLMIEKQLAHIDYLNELITELDTEIDKRMAPFAEDLKLLDSIPGVGKRTAEQILAEIGTDMSRFPTPGHLCSWAGMTPGHDESAGKKRSAKTRKGNKKLRSALTEAARAVTRKKNSYLAAQYHRIAARRGKNRAAVAVGHTILTIVHILLTRKQEYVELGFDYFDKRKRDILINNSIKRLESLGLTVSIQEQTA</sequence>
<comment type="caution">
    <text evidence="3">The sequence shown here is derived from an EMBL/GenBank/DDBJ whole genome shotgun (WGS) entry which is preliminary data.</text>
</comment>
<evidence type="ECO:0000259" key="2">
    <source>
        <dbReference type="Pfam" id="PF02371"/>
    </source>
</evidence>
<protein>
    <submittedName>
        <fullName evidence="3">IS110 family transposase</fullName>
    </submittedName>
</protein>
<dbReference type="GO" id="GO:0003677">
    <property type="term" value="F:DNA binding"/>
    <property type="evidence" value="ECO:0007669"/>
    <property type="project" value="InterPro"/>
</dbReference>
<dbReference type="EMBL" id="BORT01000072">
    <property type="protein sequence ID" value="GIO51674.1"/>
    <property type="molecule type" value="Genomic_DNA"/>
</dbReference>
<dbReference type="RefSeq" id="WP_212981629.1">
    <property type="nucleotide sequence ID" value="NZ_AP025343.1"/>
</dbReference>
<accession>A0A919YJJ5</accession>
<evidence type="ECO:0000259" key="1">
    <source>
        <dbReference type="Pfam" id="PF01548"/>
    </source>
</evidence>
<dbReference type="AlphaFoldDB" id="A0A919YJJ5"/>